<protein>
    <recommendedName>
        <fullName evidence="3">RiboL-PSP-HEPN domain-containing protein</fullName>
    </recommendedName>
</protein>
<keyword evidence="2" id="KW-1185">Reference proteome</keyword>
<dbReference type="Proteomes" id="UP000194440">
    <property type="component" value="Chromosome"/>
</dbReference>
<dbReference type="OrthoDB" id="1493841at2"/>
<evidence type="ECO:0008006" key="3">
    <source>
        <dbReference type="Google" id="ProtNLM"/>
    </source>
</evidence>
<name>A0A240UDD2_9BURK</name>
<gene>
    <name evidence="1" type="ORF">CBP36_09930</name>
</gene>
<dbReference type="RefSeq" id="WP_086927306.1">
    <property type="nucleotide sequence ID" value="NZ_CP021362.1"/>
</dbReference>
<dbReference type="KEGG" id="acis:CBP35_08995"/>
<sequence length="295" mass="32841">MSNYGIIVTVRPTRQPIDTAALFDASYAESKQSPVDQFLENCLVLNRQWSSLGPTEDVVPEVSRLILVGYVSAVEGYMRSLIRKLIHCDPYSQALCATQQLSYAAALHHEPDMLPDALLEEVSFSTQKEIEKSLPKYVGLKSLSAGSKRLIEEFDQILHVRHCCTHRFGKLGAKNATALGLQTHGSLLEKPVKLSKAALESVADLTFSMVKSINNDVFTFILHRAATERLPDASTPGLGWKWNKAQDRKMFARYYDMFASTRDAQPSPTRDSLYELFRAQYRKVGTTAAKPAGAP</sequence>
<evidence type="ECO:0000313" key="1">
    <source>
        <dbReference type="EMBL" id="ART59126.1"/>
    </source>
</evidence>
<proteinExistence type="predicted"/>
<evidence type="ECO:0000313" key="2">
    <source>
        <dbReference type="Proteomes" id="UP000194440"/>
    </source>
</evidence>
<reference evidence="1" key="1">
    <citation type="submission" date="2017-05" db="EMBL/GenBank/DDBJ databases">
        <title>Polyphasic characterization of four soil-derived phenanthrene-degrading Acidovorax strains and proposal of Acidovorax phenanthrenivorans sp. nov.</title>
        <authorList>
            <person name="Singleton D."/>
            <person name="Lee J."/>
            <person name="Dickey A.N."/>
            <person name="Stroud A."/>
            <person name="Scholl E.H."/>
            <person name="Wright F.A."/>
            <person name="Aitken M.D."/>
        </authorList>
    </citation>
    <scope>NUCLEOTIDE SEQUENCE</scope>
    <source>
        <strain evidence="1">P4</strain>
    </source>
</reference>
<dbReference type="AlphaFoldDB" id="A0A240UDD2"/>
<dbReference type="EMBL" id="CP021366">
    <property type="protein sequence ID" value="ART59126.1"/>
    <property type="molecule type" value="Genomic_DNA"/>
</dbReference>
<dbReference type="KEGG" id="acip:CBP36_09930"/>
<organism evidence="1 2">
    <name type="scientific">Acidovorax carolinensis</name>
    <dbReference type="NCBI Taxonomy" id="553814"/>
    <lineage>
        <taxon>Bacteria</taxon>
        <taxon>Pseudomonadati</taxon>
        <taxon>Pseudomonadota</taxon>
        <taxon>Betaproteobacteria</taxon>
        <taxon>Burkholderiales</taxon>
        <taxon>Comamonadaceae</taxon>
        <taxon>Acidovorax</taxon>
    </lineage>
</organism>
<accession>A0A240UDD2</accession>